<dbReference type="RefSeq" id="WP_203937183.1">
    <property type="nucleotide sequence ID" value="NZ_BAAAGJ010000005.1"/>
</dbReference>
<name>A0A8J3Y5R2_9ACTN</name>
<evidence type="ECO:0000313" key="3">
    <source>
        <dbReference type="Proteomes" id="UP000652013"/>
    </source>
</evidence>
<dbReference type="Proteomes" id="UP000652013">
    <property type="component" value="Unassembled WGS sequence"/>
</dbReference>
<sequence>MLSTTAIKTFARPGTTTDITAPASPATVLLAAFDGSGGLAEAPATLLLAGGREIPADALGVVAAVFPCARDAARAAVEIARGPGRARIVLATTADAPDPRRRAAVVARLRPLLATVPAGRVIVTEPAAILSGATLPRGVELVDRATTWPICPDAPAQRLYELRVGAPDAADAAGSGGSNVAWARRAVAGRRPENGDAVRALTGMWQQAREGGLRTALLTGPDQDDAHAATAELALRLHADGGLVLYGRWDPATRTPLHAVREAFGVYADGCDPADLRRDLDGRAAEVARLLPELGTRIGVARRAACREPARHPQAYDAIGTWLTRAARRRPVVLVLHDLQWADDASAGLLEHLGHACRRERVLLVLTAAEATGERAPAVDRFLAGAAHTDPGSFRRVLL</sequence>
<feature type="domain" description="Orc1-like AAA ATPase" evidence="1">
    <location>
        <begin position="198"/>
        <end position="365"/>
    </location>
</feature>
<dbReference type="Pfam" id="PF13191">
    <property type="entry name" value="AAA_16"/>
    <property type="match status" value="1"/>
</dbReference>
<protein>
    <recommendedName>
        <fullName evidence="1">Orc1-like AAA ATPase domain-containing protein</fullName>
    </recommendedName>
</protein>
<dbReference type="EMBL" id="BOOY01000006">
    <property type="protein sequence ID" value="GIJ01868.1"/>
    <property type="molecule type" value="Genomic_DNA"/>
</dbReference>
<evidence type="ECO:0000259" key="1">
    <source>
        <dbReference type="Pfam" id="PF13191"/>
    </source>
</evidence>
<gene>
    <name evidence="2" type="ORF">Sya03_12200</name>
</gene>
<dbReference type="InterPro" id="IPR041664">
    <property type="entry name" value="AAA_16"/>
</dbReference>
<dbReference type="AlphaFoldDB" id="A0A8J3Y5R2"/>
<evidence type="ECO:0000313" key="2">
    <source>
        <dbReference type="EMBL" id="GIJ01868.1"/>
    </source>
</evidence>
<proteinExistence type="predicted"/>
<accession>A0A8J3Y5R2</accession>
<reference evidence="2" key="1">
    <citation type="submission" date="2021-01" db="EMBL/GenBank/DDBJ databases">
        <title>Whole genome shotgun sequence of Spirilliplanes yamanashiensis NBRC 15828.</title>
        <authorList>
            <person name="Komaki H."/>
            <person name="Tamura T."/>
        </authorList>
    </citation>
    <scope>NUCLEOTIDE SEQUENCE</scope>
    <source>
        <strain evidence="2">NBRC 15828</strain>
    </source>
</reference>
<organism evidence="2 3">
    <name type="scientific">Spirilliplanes yamanashiensis</name>
    <dbReference type="NCBI Taxonomy" id="42233"/>
    <lineage>
        <taxon>Bacteria</taxon>
        <taxon>Bacillati</taxon>
        <taxon>Actinomycetota</taxon>
        <taxon>Actinomycetes</taxon>
        <taxon>Micromonosporales</taxon>
        <taxon>Micromonosporaceae</taxon>
        <taxon>Spirilliplanes</taxon>
    </lineage>
</organism>
<keyword evidence="3" id="KW-1185">Reference proteome</keyword>
<comment type="caution">
    <text evidence="2">The sequence shown here is derived from an EMBL/GenBank/DDBJ whole genome shotgun (WGS) entry which is preliminary data.</text>
</comment>